<evidence type="ECO:0000259" key="2">
    <source>
        <dbReference type="SMART" id="SM00382"/>
    </source>
</evidence>
<evidence type="ECO:0000313" key="4">
    <source>
        <dbReference type="Proteomes" id="UP001299546"/>
    </source>
</evidence>
<gene>
    <name evidence="3" type="ORF">LIZ65_16105</name>
</gene>
<comment type="caution">
    <text evidence="3">The sequence shown here is derived from an EMBL/GenBank/DDBJ whole genome shotgun (WGS) entry which is preliminary data.</text>
</comment>
<dbReference type="CDD" id="cd00009">
    <property type="entry name" value="AAA"/>
    <property type="match status" value="1"/>
</dbReference>
<dbReference type="NCBIfam" id="NF005304">
    <property type="entry name" value="PRK06835.1"/>
    <property type="match status" value="1"/>
</dbReference>
<proteinExistence type="predicted"/>
<reference evidence="3 4" key="1">
    <citation type="submission" date="2021-10" db="EMBL/GenBank/DDBJ databases">
        <title>Collection of gut derived symbiotic bacterial strains cultured from healthy donors.</title>
        <authorList>
            <person name="Lin H."/>
            <person name="Littmann E."/>
            <person name="Kohout C."/>
            <person name="Pamer E.G."/>
        </authorList>
    </citation>
    <scope>NUCLEOTIDE SEQUENCE [LARGE SCALE GENOMIC DNA]</scope>
    <source>
        <strain evidence="3 4">DFI.1.165</strain>
    </source>
</reference>
<keyword evidence="3" id="KW-0067">ATP-binding</keyword>
<keyword evidence="1" id="KW-0175">Coiled coil</keyword>
<dbReference type="Gene3D" id="3.40.50.300">
    <property type="entry name" value="P-loop containing nucleotide triphosphate hydrolases"/>
    <property type="match status" value="1"/>
</dbReference>
<name>A0ABS8DKA0_9FIRM</name>
<dbReference type="GO" id="GO:0005524">
    <property type="term" value="F:ATP binding"/>
    <property type="evidence" value="ECO:0007669"/>
    <property type="project" value="UniProtKB-KW"/>
</dbReference>
<dbReference type="InterPro" id="IPR003593">
    <property type="entry name" value="AAA+_ATPase"/>
</dbReference>
<dbReference type="SUPFAM" id="SSF52540">
    <property type="entry name" value="P-loop containing nucleoside triphosphate hydrolases"/>
    <property type="match status" value="1"/>
</dbReference>
<protein>
    <submittedName>
        <fullName evidence="3">ATP-binding protein</fullName>
    </submittedName>
</protein>
<evidence type="ECO:0000313" key="3">
    <source>
        <dbReference type="EMBL" id="MCB7388811.1"/>
    </source>
</evidence>
<dbReference type="PANTHER" id="PTHR30050">
    <property type="entry name" value="CHROMOSOMAL REPLICATION INITIATOR PROTEIN DNAA"/>
    <property type="match status" value="1"/>
</dbReference>
<sequence length="331" mass="38120">MPLSNEQHNALMRMYEQKQLKSRDRLNRRYEEIYEKLPAVKEVDNMISFLSVNQARKLLAGDTAALEELKKEIHNLADKRSRLLAAAGYPQDYLEPVYECSDCHDTGYIGKNKCHCFLKAAIDLFYTQSNLQEILSQENFDTFSLDFYSCNYIDRLTGASSLDIAKRALTVCRDFVADFDSCFHNLLLYGSTGTGKTFLTHCIARELIETSHSVLYLTAASLLDIFQNRALDREDLNESAYEHILDCDLLIIDDLGTERSTAFTVSQLFVCFNERILRKKSTIVSTNLSLDDIKSRYTERIFSRISSHYTMLRLVGDDIRIQKKLMNREAD</sequence>
<dbReference type="PANTHER" id="PTHR30050:SF4">
    <property type="entry name" value="ATP-BINDING PROTEIN RV3427C IN INSERTION SEQUENCE-RELATED"/>
    <property type="match status" value="1"/>
</dbReference>
<evidence type="ECO:0000256" key="1">
    <source>
        <dbReference type="SAM" id="Coils"/>
    </source>
</evidence>
<dbReference type="RefSeq" id="WP_066738227.1">
    <property type="nucleotide sequence ID" value="NZ_JAJCIQ010000015.1"/>
</dbReference>
<dbReference type="SMART" id="SM00382">
    <property type="entry name" value="AAA"/>
    <property type="match status" value="1"/>
</dbReference>
<feature type="coiled-coil region" evidence="1">
    <location>
        <begin position="52"/>
        <end position="86"/>
    </location>
</feature>
<dbReference type="InterPro" id="IPR002611">
    <property type="entry name" value="IstB_ATP-bd"/>
</dbReference>
<dbReference type="Proteomes" id="UP001299546">
    <property type="component" value="Unassembled WGS sequence"/>
</dbReference>
<keyword evidence="4" id="KW-1185">Reference proteome</keyword>
<organism evidence="3 4">
    <name type="scientific">Bariatricus massiliensis</name>
    <dbReference type="NCBI Taxonomy" id="1745713"/>
    <lineage>
        <taxon>Bacteria</taxon>
        <taxon>Bacillati</taxon>
        <taxon>Bacillota</taxon>
        <taxon>Clostridia</taxon>
        <taxon>Lachnospirales</taxon>
        <taxon>Lachnospiraceae</taxon>
        <taxon>Bariatricus</taxon>
    </lineage>
</organism>
<keyword evidence="3" id="KW-0547">Nucleotide-binding</keyword>
<accession>A0ABS8DKA0</accession>
<feature type="domain" description="AAA+ ATPase" evidence="2">
    <location>
        <begin position="182"/>
        <end position="312"/>
    </location>
</feature>
<dbReference type="InterPro" id="IPR027417">
    <property type="entry name" value="P-loop_NTPase"/>
</dbReference>
<dbReference type="EMBL" id="JAJCIS010000015">
    <property type="protein sequence ID" value="MCB7388811.1"/>
    <property type="molecule type" value="Genomic_DNA"/>
</dbReference>
<dbReference type="Pfam" id="PF01695">
    <property type="entry name" value="IstB_IS21"/>
    <property type="match status" value="1"/>
</dbReference>